<evidence type="ECO:0000256" key="1">
    <source>
        <dbReference type="ARBA" id="ARBA00010641"/>
    </source>
</evidence>
<organism evidence="9 10">
    <name type="scientific">Chitinophaga hostae</name>
    <dbReference type="NCBI Taxonomy" id="2831022"/>
    <lineage>
        <taxon>Bacteria</taxon>
        <taxon>Pseudomonadati</taxon>
        <taxon>Bacteroidota</taxon>
        <taxon>Chitinophagia</taxon>
        <taxon>Chitinophagales</taxon>
        <taxon>Chitinophagaceae</taxon>
        <taxon>Chitinophaga</taxon>
    </lineage>
</organism>
<dbReference type="InterPro" id="IPR013324">
    <property type="entry name" value="RNA_pol_sigma_r3/r4-like"/>
</dbReference>
<dbReference type="InterPro" id="IPR039425">
    <property type="entry name" value="RNA_pol_sigma-70-like"/>
</dbReference>
<keyword evidence="2 6" id="KW-0805">Transcription regulation</keyword>
<dbReference type="SUPFAM" id="SSF88659">
    <property type="entry name" value="Sigma3 and sigma4 domains of RNA polymerase sigma factors"/>
    <property type="match status" value="1"/>
</dbReference>
<dbReference type="PANTHER" id="PTHR43133">
    <property type="entry name" value="RNA POLYMERASE ECF-TYPE SIGMA FACTO"/>
    <property type="match status" value="1"/>
</dbReference>
<protein>
    <recommendedName>
        <fullName evidence="6">RNA polymerase sigma factor</fullName>
    </recommendedName>
</protein>
<dbReference type="PROSITE" id="PS01063">
    <property type="entry name" value="SIGMA70_ECF"/>
    <property type="match status" value="1"/>
</dbReference>
<dbReference type="InterPro" id="IPR007627">
    <property type="entry name" value="RNA_pol_sigma70_r2"/>
</dbReference>
<proteinExistence type="inferred from homology"/>
<sequence length="195" mass="22319">MKLPAINQQEDELLKKAMLGDRAGIAYLVDTYRDFAFTIALGIVSNREDAEEVVQDSFVKAFSSLGKFNNASRFATWLYRIVYNTSLTKVQYRKPAAVSFDITHAPELPDLSENQAWHSLVTAERKQYVNRLLSGLPTEDRTIVTLYYIAEKNIGEICEILDMNKSAVKMRLLRARKQLEAALHLLLHQEKRNLL</sequence>
<evidence type="ECO:0000256" key="2">
    <source>
        <dbReference type="ARBA" id="ARBA00023015"/>
    </source>
</evidence>
<feature type="domain" description="RNA polymerase sigma factor 70 region 4 type 2" evidence="8">
    <location>
        <begin position="127"/>
        <end position="179"/>
    </location>
</feature>
<comment type="caution">
    <text evidence="9">The sequence shown here is derived from an EMBL/GenBank/DDBJ whole genome shotgun (WGS) entry which is preliminary data.</text>
</comment>
<keyword evidence="5 6" id="KW-0804">Transcription</keyword>
<evidence type="ECO:0000313" key="9">
    <source>
        <dbReference type="EMBL" id="MBS0029198.1"/>
    </source>
</evidence>
<keyword evidence="4 6" id="KW-0238">DNA-binding</keyword>
<comment type="similarity">
    <text evidence="1 6">Belongs to the sigma-70 factor family. ECF subfamily.</text>
</comment>
<accession>A0ABS5J1T8</accession>
<dbReference type="InterPro" id="IPR013325">
    <property type="entry name" value="RNA_pol_sigma_r2"/>
</dbReference>
<dbReference type="Pfam" id="PF08281">
    <property type="entry name" value="Sigma70_r4_2"/>
    <property type="match status" value="1"/>
</dbReference>
<dbReference type="EMBL" id="JAGTXB010000008">
    <property type="protein sequence ID" value="MBS0029198.1"/>
    <property type="molecule type" value="Genomic_DNA"/>
</dbReference>
<dbReference type="RefSeq" id="WP_211974291.1">
    <property type="nucleotide sequence ID" value="NZ_CBFHAM010000083.1"/>
</dbReference>
<keyword evidence="10" id="KW-1185">Reference proteome</keyword>
<dbReference type="CDD" id="cd06171">
    <property type="entry name" value="Sigma70_r4"/>
    <property type="match status" value="1"/>
</dbReference>
<evidence type="ECO:0000256" key="4">
    <source>
        <dbReference type="ARBA" id="ARBA00023125"/>
    </source>
</evidence>
<evidence type="ECO:0000313" key="10">
    <source>
        <dbReference type="Proteomes" id="UP000676386"/>
    </source>
</evidence>
<dbReference type="InterPro" id="IPR013249">
    <property type="entry name" value="RNA_pol_sigma70_r4_t2"/>
</dbReference>
<dbReference type="PANTHER" id="PTHR43133:SF51">
    <property type="entry name" value="RNA POLYMERASE SIGMA FACTOR"/>
    <property type="match status" value="1"/>
</dbReference>
<evidence type="ECO:0000259" key="7">
    <source>
        <dbReference type="Pfam" id="PF04542"/>
    </source>
</evidence>
<dbReference type="Gene3D" id="1.10.10.10">
    <property type="entry name" value="Winged helix-like DNA-binding domain superfamily/Winged helix DNA-binding domain"/>
    <property type="match status" value="1"/>
</dbReference>
<dbReference type="InterPro" id="IPR014284">
    <property type="entry name" value="RNA_pol_sigma-70_dom"/>
</dbReference>
<evidence type="ECO:0000256" key="5">
    <source>
        <dbReference type="ARBA" id="ARBA00023163"/>
    </source>
</evidence>
<dbReference type="Gene3D" id="1.10.1740.10">
    <property type="match status" value="1"/>
</dbReference>
<evidence type="ECO:0000256" key="6">
    <source>
        <dbReference type="RuleBase" id="RU000716"/>
    </source>
</evidence>
<dbReference type="InterPro" id="IPR036388">
    <property type="entry name" value="WH-like_DNA-bd_sf"/>
</dbReference>
<keyword evidence="3 6" id="KW-0731">Sigma factor</keyword>
<dbReference type="Proteomes" id="UP000676386">
    <property type="component" value="Unassembled WGS sequence"/>
</dbReference>
<dbReference type="Pfam" id="PF04542">
    <property type="entry name" value="Sigma70_r2"/>
    <property type="match status" value="1"/>
</dbReference>
<gene>
    <name evidence="9" type="ORF">KE626_17880</name>
</gene>
<reference evidence="9 10" key="1">
    <citation type="submission" date="2021-04" db="EMBL/GenBank/DDBJ databases">
        <title>Chitinophaga sp. nov., isolated from the rhizosphere soil.</title>
        <authorList>
            <person name="He S."/>
        </authorList>
    </citation>
    <scope>NUCLEOTIDE SEQUENCE [LARGE SCALE GENOMIC DNA]</scope>
    <source>
        <strain evidence="9 10">2R12</strain>
    </source>
</reference>
<feature type="domain" description="RNA polymerase sigma-70 region 2" evidence="7">
    <location>
        <begin position="28"/>
        <end position="90"/>
    </location>
</feature>
<evidence type="ECO:0000259" key="8">
    <source>
        <dbReference type="Pfam" id="PF08281"/>
    </source>
</evidence>
<dbReference type="NCBIfam" id="TIGR02937">
    <property type="entry name" value="sigma70-ECF"/>
    <property type="match status" value="1"/>
</dbReference>
<evidence type="ECO:0000256" key="3">
    <source>
        <dbReference type="ARBA" id="ARBA00023082"/>
    </source>
</evidence>
<name>A0ABS5J1T8_9BACT</name>
<dbReference type="InterPro" id="IPR000838">
    <property type="entry name" value="RNA_pol_sigma70_ECF_CS"/>
</dbReference>
<dbReference type="SUPFAM" id="SSF88946">
    <property type="entry name" value="Sigma2 domain of RNA polymerase sigma factors"/>
    <property type="match status" value="1"/>
</dbReference>